<evidence type="ECO:0000313" key="1">
    <source>
        <dbReference type="EMBL" id="KKK90323.1"/>
    </source>
</evidence>
<comment type="caution">
    <text evidence="1">The sequence shown here is derived from an EMBL/GenBank/DDBJ whole genome shotgun (WGS) entry which is preliminary data.</text>
</comment>
<sequence>MTLNKMIGDAGFGYGTDDSDNIKETFKQWLKEIGLPNYDAIGK</sequence>
<reference evidence="1" key="1">
    <citation type="journal article" date="2015" name="Nature">
        <title>Complex archaea that bridge the gap between prokaryotes and eukaryotes.</title>
        <authorList>
            <person name="Spang A."/>
            <person name="Saw J.H."/>
            <person name="Jorgensen S.L."/>
            <person name="Zaremba-Niedzwiedzka K."/>
            <person name="Martijn J."/>
            <person name="Lind A.E."/>
            <person name="van Eijk R."/>
            <person name="Schleper C."/>
            <person name="Guy L."/>
            <person name="Ettema T.J."/>
        </authorList>
    </citation>
    <scope>NUCLEOTIDE SEQUENCE</scope>
</reference>
<organism evidence="1">
    <name type="scientific">marine sediment metagenome</name>
    <dbReference type="NCBI Taxonomy" id="412755"/>
    <lineage>
        <taxon>unclassified sequences</taxon>
        <taxon>metagenomes</taxon>
        <taxon>ecological metagenomes</taxon>
    </lineage>
</organism>
<dbReference type="AlphaFoldDB" id="A0A0F8Z995"/>
<gene>
    <name evidence="1" type="ORF">LCGC14_2724180</name>
</gene>
<accession>A0A0F8Z995</accession>
<proteinExistence type="predicted"/>
<feature type="non-terminal residue" evidence="1">
    <location>
        <position position="43"/>
    </location>
</feature>
<dbReference type="EMBL" id="LAZR01049153">
    <property type="protein sequence ID" value="KKK90323.1"/>
    <property type="molecule type" value="Genomic_DNA"/>
</dbReference>
<name>A0A0F8Z995_9ZZZZ</name>
<protein>
    <submittedName>
        <fullName evidence="1">Uncharacterized protein</fullName>
    </submittedName>
</protein>